<dbReference type="SUPFAM" id="SSF56601">
    <property type="entry name" value="beta-lactamase/transpeptidase-like"/>
    <property type="match status" value="1"/>
</dbReference>
<organism evidence="6 7">
    <name type="scientific">SAR86 cluster bacterium</name>
    <dbReference type="NCBI Taxonomy" id="2030880"/>
    <lineage>
        <taxon>Bacteria</taxon>
        <taxon>Pseudomonadati</taxon>
        <taxon>Pseudomonadota</taxon>
        <taxon>Gammaproteobacteria</taxon>
        <taxon>SAR86 cluster</taxon>
    </lineage>
</organism>
<evidence type="ECO:0000256" key="1">
    <source>
        <dbReference type="ARBA" id="ARBA00004167"/>
    </source>
</evidence>
<dbReference type="PANTHER" id="PTHR46825">
    <property type="entry name" value="D-ALANYL-D-ALANINE-CARBOXYPEPTIDASE/ENDOPEPTIDASE AMPH"/>
    <property type="match status" value="1"/>
</dbReference>
<dbReference type="InterPro" id="IPR006260">
    <property type="entry name" value="TonB/TolA_C"/>
</dbReference>
<evidence type="ECO:0000256" key="3">
    <source>
        <dbReference type="ARBA" id="ARBA00022989"/>
    </source>
</evidence>
<reference evidence="7" key="1">
    <citation type="submission" date="2017-08" db="EMBL/GenBank/DDBJ databases">
        <title>A dynamic microbial community with high functional redundancy inhabits the cold, oxic subseafloor aquifer.</title>
        <authorList>
            <person name="Tully B.J."/>
            <person name="Wheat C.G."/>
            <person name="Glazer B.T."/>
            <person name="Huber J.A."/>
        </authorList>
    </citation>
    <scope>NUCLEOTIDE SEQUENCE [LARGE SCALE GENOMIC DNA]</scope>
</reference>
<dbReference type="InterPro" id="IPR001466">
    <property type="entry name" value="Beta-lactam-related"/>
</dbReference>
<dbReference type="EMBL" id="NVUL01000053">
    <property type="protein sequence ID" value="PCI76725.1"/>
    <property type="molecule type" value="Genomic_DNA"/>
</dbReference>
<dbReference type="Gene3D" id="3.30.1150.10">
    <property type="match status" value="1"/>
</dbReference>
<comment type="caution">
    <text evidence="6">The sequence shown here is derived from an EMBL/GenBank/DDBJ whole genome shotgun (WGS) entry which is preliminary data.</text>
</comment>
<name>A0A2A4X3U4_9GAMM</name>
<dbReference type="NCBIfam" id="TIGR01352">
    <property type="entry name" value="tonB_Cterm"/>
    <property type="match status" value="1"/>
</dbReference>
<accession>A0A2A4X3U4</accession>
<dbReference type="Pfam" id="PF00144">
    <property type="entry name" value="Beta-lactamase"/>
    <property type="match status" value="1"/>
</dbReference>
<dbReference type="PROSITE" id="PS52015">
    <property type="entry name" value="TONB_CTD"/>
    <property type="match status" value="1"/>
</dbReference>
<dbReference type="GO" id="GO:0055085">
    <property type="term" value="P:transmembrane transport"/>
    <property type="evidence" value="ECO:0007669"/>
    <property type="project" value="InterPro"/>
</dbReference>
<dbReference type="SUPFAM" id="SSF74653">
    <property type="entry name" value="TolA/TonB C-terminal domain"/>
    <property type="match status" value="1"/>
</dbReference>
<dbReference type="InterPro" id="IPR037682">
    <property type="entry name" value="TonB_C"/>
</dbReference>
<evidence type="ECO:0000313" key="7">
    <source>
        <dbReference type="Proteomes" id="UP000218767"/>
    </source>
</evidence>
<sequence>MMRFFPATLVLFCSYAVSQTADISSELESNILGNIAIRKLQSMVIGIVDENGRRYYTYGEPVDNSSPWLNEHSVFPLGSLSETFVGILLADSVLRGSIDLDNSVGTLLPEAIEASGVEMTLLDIAAHQSASARPIFLGELRGLKTEEALYTSFVKPQLLDQRLPAGLYTNLEFSLLALLLANQSETKYESMLNERLLQPLGLGDTKLQSLYFENYFNAIEKRDVNLEAGYGMHSTANDMLTYLEANIGLRDTSLRAAMDYSHIQRAEHDSERLGLSWYINEEDETELYHDGAFFVGWSSQIRFSKSRRLGVIVLAKMYPTSTNAQYEIDPIARHIFDSEVELDNAGLNRQALPRNLVQADYPEGLNDKSISGSVIVEVSVNLRGDVMEASVFESNLDEDFEVAALAAAMRLKFNPRLENGRKVAETGITYRFDF</sequence>
<dbReference type="InterPro" id="IPR050491">
    <property type="entry name" value="AmpC-like"/>
</dbReference>
<evidence type="ECO:0000256" key="4">
    <source>
        <dbReference type="ARBA" id="ARBA00023136"/>
    </source>
</evidence>
<proteinExistence type="predicted"/>
<evidence type="ECO:0000313" key="6">
    <source>
        <dbReference type="EMBL" id="PCI76725.1"/>
    </source>
</evidence>
<evidence type="ECO:0000256" key="2">
    <source>
        <dbReference type="ARBA" id="ARBA00022692"/>
    </source>
</evidence>
<feature type="domain" description="TonB C-terminal" evidence="5">
    <location>
        <begin position="346"/>
        <end position="434"/>
    </location>
</feature>
<dbReference type="Pfam" id="PF03544">
    <property type="entry name" value="TonB_C"/>
    <property type="match status" value="1"/>
</dbReference>
<dbReference type="AlphaFoldDB" id="A0A2A4X3U4"/>
<keyword evidence="4" id="KW-0472">Membrane</keyword>
<keyword evidence="2" id="KW-0812">Transmembrane</keyword>
<dbReference type="GO" id="GO:0016020">
    <property type="term" value="C:membrane"/>
    <property type="evidence" value="ECO:0007669"/>
    <property type="project" value="UniProtKB-SubCell"/>
</dbReference>
<keyword evidence="3" id="KW-1133">Transmembrane helix</keyword>
<dbReference type="Gene3D" id="3.40.710.10">
    <property type="entry name" value="DD-peptidase/beta-lactamase superfamily"/>
    <property type="match status" value="1"/>
</dbReference>
<dbReference type="Proteomes" id="UP000218767">
    <property type="component" value="Unassembled WGS sequence"/>
</dbReference>
<comment type="subcellular location">
    <subcellularLocation>
        <location evidence="1">Membrane</location>
        <topology evidence="1">Single-pass membrane protein</topology>
    </subcellularLocation>
</comment>
<dbReference type="PANTHER" id="PTHR46825:SF8">
    <property type="entry name" value="BETA-LACTAMASE-RELATED"/>
    <property type="match status" value="1"/>
</dbReference>
<evidence type="ECO:0000259" key="5">
    <source>
        <dbReference type="PROSITE" id="PS52015"/>
    </source>
</evidence>
<dbReference type="InterPro" id="IPR012338">
    <property type="entry name" value="Beta-lactam/transpept-like"/>
</dbReference>
<gene>
    <name evidence="6" type="ORF">COB20_09835</name>
</gene>
<protein>
    <recommendedName>
        <fullName evidence="5">TonB C-terminal domain-containing protein</fullName>
    </recommendedName>
</protein>